<evidence type="ECO:0000256" key="3">
    <source>
        <dbReference type="ARBA" id="ARBA00023163"/>
    </source>
</evidence>
<dbReference type="SUPFAM" id="SSF46689">
    <property type="entry name" value="Homeodomain-like"/>
    <property type="match status" value="1"/>
</dbReference>
<dbReference type="SMART" id="SM00342">
    <property type="entry name" value="HTH_ARAC"/>
    <property type="match status" value="1"/>
</dbReference>
<dbReference type="PRINTS" id="PR00032">
    <property type="entry name" value="HTHARAC"/>
</dbReference>
<name>A0A3N9U3V2_9VIBR</name>
<reference evidence="5 6" key="1">
    <citation type="submission" date="2018-11" db="EMBL/GenBank/DDBJ databases">
        <title>Vibrio LJC006 sp. nov., isolated from seawater during the bloom of the enteromorpha.</title>
        <authorList>
            <person name="Liang J."/>
        </authorList>
    </citation>
    <scope>NUCLEOTIDE SEQUENCE [LARGE SCALE GENOMIC DNA]</scope>
    <source>
        <strain evidence="5 6">LJC006</strain>
    </source>
</reference>
<dbReference type="AlphaFoldDB" id="A0A3N9U3V2"/>
<accession>A0A3N9U3V2</accession>
<dbReference type="EMBL" id="RJVQ01000002">
    <property type="protein sequence ID" value="RQW64262.1"/>
    <property type="molecule type" value="Genomic_DNA"/>
</dbReference>
<keyword evidence="2" id="KW-0238">DNA-binding</keyword>
<feature type="domain" description="HTH araC/xylS-type" evidence="4">
    <location>
        <begin position="189"/>
        <end position="288"/>
    </location>
</feature>
<dbReference type="Proteomes" id="UP000281112">
    <property type="component" value="Unassembled WGS sequence"/>
</dbReference>
<evidence type="ECO:0000256" key="2">
    <source>
        <dbReference type="ARBA" id="ARBA00023125"/>
    </source>
</evidence>
<dbReference type="RefSeq" id="WP_124936382.1">
    <property type="nucleotide sequence ID" value="NZ_RJVQ01000002.1"/>
</dbReference>
<protein>
    <submittedName>
        <fullName evidence="5">AraC family transcriptional regulator</fullName>
    </submittedName>
</protein>
<dbReference type="Pfam" id="PF12833">
    <property type="entry name" value="HTH_18"/>
    <property type="match status" value="1"/>
</dbReference>
<dbReference type="PANTHER" id="PTHR43280:SF10">
    <property type="entry name" value="REGULATORY PROTEIN POCR"/>
    <property type="match status" value="1"/>
</dbReference>
<dbReference type="PROSITE" id="PS01124">
    <property type="entry name" value="HTH_ARAC_FAMILY_2"/>
    <property type="match status" value="1"/>
</dbReference>
<evidence type="ECO:0000313" key="6">
    <source>
        <dbReference type="Proteomes" id="UP000281112"/>
    </source>
</evidence>
<comment type="caution">
    <text evidence="5">The sequence shown here is derived from an EMBL/GenBank/DDBJ whole genome shotgun (WGS) entry which is preliminary data.</text>
</comment>
<organism evidence="5 6">
    <name type="scientific">Vibrio viridaestus</name>
    <dbReference type="NCBI Taxonomy" id="2487322"/>
    <lineage>
        <taxon>Bacteria</taxon>
        <taxon>Pseudomonadati</taxon>
        <taxon>Pseudomonadota</taxon>
        <taxon>Gammaproteobacteria</taxon>
        <taxon>Vibrionales</taxon>
        <taxon>Vibrionaceae</taxon>
        <taxon>Vibrio</taxon>
    </lineage>
</organism>
<dbReference type="PANTHER" id="PTHR43280">
    <property type="entry name" value="ARAC-FAMILY TRANSCRIPTIONAL REGULATOR"/>
    <property type="match status" value="1"/>
</dbReference>
<proteinExistence type="predicted"/>
<dbReference type="InterPro" id="IPR018060">
    <property type="entry name" value="HTH_AraC"/>
</dbReference>
<keyword evidence="3" id="KW-0804">Transcription</keyword>
<sequence length="298" mass="34835">MKKVEVSKRVLTGLSNEDCSKSKPSKLHQEGSRCFHMKGIDLFYLDVRPSKLEYDFGENVVNLFLINEGGGYFENKQRVNIFSKNDLVVFKPSENLNVYFDKSSKVFVYSFCMSYFNNLESVEFYKCSNEEFESDIFNKILTSISNVLFNEFCDLDEFKVKMLFEHFLSYLKSTIMYSSNNINKFDCLDKIKSEIYSKIEDQDLNIEKICSMCNISPKTLNRLFSLESMTVMKWVITKRLEKSYDLILSDIYTPISTVAFLCGFKDSSHFSRAFKKQYGQPPMEIRNSLKNSLLESYK</sequence>
<dbReference type="Gene3D" id="1.10.10.60">
    <property type="entry name" value="Homeodomain-like"/>
    <property type="match status" value="1"/>
</dbReference>
<dbReference type="GO" id="GO:0003700">
    <property type="term" value="F:DNA-binding transcription factor activity"/>
    <property type="evidence" value="ECO:0007669"/>
    <property type="project" value="InterPro"/>
</dbReference>
<dbReference type="OrthoDB" id="9803764at2"/>
<dbReference type="InterPro" id="IPR020449">
    <property type="entry name" value="Tscrpt_reg_AraC-type_HTH"/>
</dbReference>
<dbReference type="GO" id="GO:0043565">
    <property type="term" value="F:sequence-specific DNA binding"/>
    <property type="evidence" value="ECO:0007669"/>
    <property type="project" value="InterPro"/>
</dbReference>
<dbReference type="InterPro" id="IPR009057">
    <property type="entry name" value="Homeodomain-like_sf"/>
</dbReference>
<keyword evidence="1" id="KW-0805">Transcription regulation</keyword>
<keyword evidence="6" id="KW-1185">Reference proteome</keyword>
<evidence type="ECO:0000313" key="5">
    <source>
        <dbReference type="EMBL" id="RQW64262.1"/>
    </source>
</evidence>
<gene>
    <name evidence="5" type="ORF">EES38_06670</name>
</gene>
<evidence type="ECO:0000256" key="1">
    <source>
        <dbReference type="ARBA" id="ARBA00023015"/>
    </source>
</evidence>
<evidence type="ECO:0000259" key="4">
    <source>
        <dbReference type="PROSITE" id="PS01124"/>
    </source>
</evidence>